<evidence type="ECO:0000313" key="3">
    <source>
        <dbReference type="Proteomes" id="UP000319619"/>
    </source>
</evidence>
<protein>
    <recommendedName>
        <fullName evidence="4">Potassium channel domain-containing protein</fullName>
    </recommendedName>
</protein>
<accession>A0A532V0H8</accession>
<feature type="transmembrane region" description="Helical" evidence="1">
    <location>
        <begin position="525"/>
        <end position="549"/>
    </location>
</feature>
<evidence type="ECO:0000256" key="1">
    <source>
        <dbReference type="SAM" id="Phobius"/>
    </source>
</evidence>
<evidence type="ECO:0000313" key="2">
    <source>
        <dbReference type="EMBL" id="TKJ40715.1"/>
    </source>
</evidence>
<dbReference type="Gene3D" id="2.160.20.80">
    <property type="entry name" value="E3 ubiquitin-protein ligase SopA"/>
    <property type="match status" value="3"/>
</dbReference>
<reference evidence="2 3" key="1">
    <citation type="submission" date="2017-06" db="EMBL/GenBank/DDBJ databases">
        <title>Novel microbial phyla capable of carbon fixation and sulfur reduction in deep-sea sediments.</title>
        <authorList>
            <person name="Huang J."/>
            <person name="Baker B."/>
            <person name="Wang Y."/>
        </authorList>
    </citation>
    <scope>NUCLEOTIDE SEQUENCE [LARGE SCALE GENOMIC DNA]</scope>
    <source>
        <strain evidence="2">B3_LCP</strain>
    </source>
</reference>
<dbReference type="EMBL" id="NJBN01000004">
    <property type="protein sequence ID" value="TKJ40715.1"/>
    <property type="molecule type" value="Genomic_DNA"/>
</dbReference>
<dbReference type="InterPro" id="IPR051082">
    <property type="entry name" value="Pentapeptide-BTB/POZ_domain"/>
</dbReference>
<organism evidence="2 3">
    <name type="scientific">candidate division LCP-89 bacterium B3_LCP</name>
    <dbReference type="NCBI Taxonomy" id="2012998"/>
    <lineage>
        <taxon>Bacteria</taxon>
        <taxon>Pseudomonadati</taxon>
        <taxon>Bacteria division LCP-89</taxon>
    </lineage>
</organism>
<feature type="transmembrane region" description="Helical" evidence="1">
    <location>
        <begin position="455"/>
        <end position="475"/>
    </location>
</feature>
<name>A0A532V0H8_UNCL8</name>
<proteinExistence type="predicted"/>
<dbReference type="PANTHER" id="PTHR14136:SF17">
    <property type="entry name" value="BTB_POZ DOMAIN-CONTAINING PROTEIN KCTD9"/>
    <property type="match status" value="1"/>
</dbReference>
<dbReference type="PANTHER" id="PTHR14136">
    <property type="entry name" value="BTB_POZ DOMAIN-CONTAINING PROTEIN KCTD9"/>
    <property type="match status" value="1"/>
</dbReference>
<dbReference type="SUPFAM" id="SSF81324">
    <property type="entry name" value="Voltage-gated potassium channels"/>
    <property type="match status" value="1"/>
</dbReference>
<comment type="caution">
    <text evidence="2">The sequence shown here is derived from an EMBL/GenBank/DDBJ whole genome shotgun (WGS) entry which is preliminary data.</text>
</comment>
<evidence type="ECO:0008006" key="4">
    <source>
        <dbReference type="Google" id="ProtNLM"/>
    </source>
</evidence>
<feature type="transmembrane region" description="Helical" evidence="1">
    <location>
        <begin position="496"/>
        <end position="519"/>
    </location>
</feature>
<keyword evidence="1" id="KW-1133">Transmembrane helix</keyword>
<dbReference type="AlphaFoldDB" id="A0A532V0H8"/>
<dbReference type="InterPro" id="IPR001646">
    <property type="entry name" value="5peptide_repeat"/>
</dbReference>
<gene>
    <name evidence="2" type="ORF">CEE37_07050</name>
</gene>
<keyword evidence="1" id="KW-0812">Transmembrane</keyword>
<sequence>MPEQVSDKIAKWRKRWETDSRWIDDVVACLRGQPYDRSARRIARLPWYTQKNGFRPMTFSPGHPTLILDLRGIYLRERDLNNIHLHFALLEGADFFKASLKNSDLSFIRGEGISFHQAQMDGIKLKSAHIPRADLTIAHAHNADLSNVNLDGADLGWVELDDTLLISASLSGANLEKASTKRADFSGARLIRANFTMANCLEAKFARASCQNSRFITAHAEKACFQGANLGSADFSIAHMEGADFSAAEIRNADFTRSWLSDSNFSGVNADSAIFSDAHLNNANFTDANLAGAELVSASLVDTNLKKTNLSSSDLSYASLVEANLEGADLRGSDLTDCTFQSAKKTALVDENTRFGFEVTESDRDPISHWLVPPLGKLERTVRHEIDPAQIGRRCNQVKLLFYNNGLPGRAASFSEQESYWITRDYRSQGNWWAFFSRLISLEYLTGYGGKPQRIIWTGIGIILLCAFSYLFGSLETGGRIINYDLFSGYVPMSNFIADFWYCLLFSMQCFCTLGLGIVKPHSGFSHAVASFEGLLGFLTIALGIVTYARRAGRV</sequence>
<keyword evidence="1" id="KW-0472">Membrane</keyword>
<dbReference type="SUPFAM" id="SSF141571">
    <property type="entry name" value="Pentapeptide repeat-like"/>
    <property type="match status" value="2"/>
</dbReference>
<dbReference type="Gene3D" id="1.10.287.70">
    <property type="match status" value="1"/>
</dbReference>
<dbReference type="Proteomes" id="UP000319619">
    <property type="component" value="Unassembled WGS sequence"/>
</dbReference>
<dbReference type="Pfam" id="PF00805">
    <property type="entry name" value="Pentapeptide"/>
    <property type="match status" value="5"/>
</dbReference>